<dbReference type="Gene3D" id="3.10.350.10">
    <property type="entry name" value="LysM domain"/>
    <property type="match status" value="2"/>
</dbReference>
<dbReference type="STRING" id="1330534.L323_12665"/>
<feature type="chain" id="PRO_5004653664" evidence="2">
    <location>
        <begin position="28"/>
        <end position="331"/>
    </location>
</feature>
<reference evidence="4 5" key="1">
    <citation type="journal article" date="2013" name="Genome Announc.">
        <title>Draft Genome Sequence of the Cellulolytic Bacterium Clostridium papyrosolvens C7 (ATCC 700395).</title>
        <authorList>
            <person name="Zepeda V."/>
            <person name="Dassa B."/>
            <person name="Borovok I."/>
            <person name="Lamed R."/>
            <person name="Bayer E.A."/>
            <person name="Cate J.H."/>
        </authorList>
    </citation>
    <scope>NUCLEOTIDE SEQUENCE [LARGE SCALE GENOMIC DNA]</scope>
    <source>
        <strain evidence="4 5">C7</strain>
    </source>
</reference>
<dbReference type="Proteomes" id="UP000016860">
    <property type="component" value="Unassembled WGS sequence"/>
</dbReference>
<feature type="domain" description="LysM" evidence="3">
    <location>
        <begin position="214"/>
        <end position="264"/>
    </location>
</feature>
<dbReference type="Pfam" id="PF01476">
    <property type="entry name" value="LysM"/>
    <property type="match status" value="2"/>
</dbReference>
<comment type="caution">
    <text evidence="4">The sequence shown here is derived from an EMBL/GenBank/DDBJ whole genome shotgun (WGS) entry which is preliminary data.</text>
</comment>
<evidence type="ECO:0000256" key="2">
    <source>
        <dbReference type="SAM" id="SignalP"/>
    </source>
</evidence>
<dbReference type="SMART" id="SM00257">
    <property type="entry name" value="LysM"/>
    <property type="match status" value="2"/>
</dbReference>
<dbReference type="RefSeq" id="WP_020816010.1">
    <property type="nucleotide sequence ID" value="NZ_ATAY01000063.1"/>
</dbReference>
<dbReference type="PATRIC" id="fig|1330534.3.peg.2512"/>
<dbReference type="PRINTS" id="PR01217">
    <property type="entry name" value="PRICHEXTENSN"/>
</dbReference>
<sequence length="331" mass="35698">MRITKNISLAMIVSSALLVFSTIPSLASEVPTDKYTYTLSGQVGTQSETIEFENSDGAQAYNVILVQGGTEIKFTPKEKMSAAVRAYDPDGGYSGNLMWTIDGSEEAVTEIEANKTATATLVKNFWGLPNPYYVLSFGTGNDTTKIVYKISEGTATPTPTPKPTPSPSTPTPKPTPSTSTTTPKPAPSTSTTTPKPVPSTSTTTPKPVPSTSNATYKVQQGDTLATIALNNYGSYKYHTKIYNANKALFKKNNNRVVVGMTLVLPKDGLLPALKIGSRDKVYTVKAGDTLGKISAKFYGDSSKYKKIYEANKDRIKNPNMIYEGQKIVITK</sequence>
<evidence type="ECO:0000259" key="3">
    <source>
        <dbReference type="PROSITE" id="PS51782"/>
    </source>
</evidence>
<evidence type="ECO:0000313" key="4">
    <source>
        <dbReference type="EMBL" id="EPR10482.1"/>
    </source>
</evidence>
<dbReference type="InterPro" id="IPR052196">
    <property type="entry name" value="Bact_Kbp"/>
</dbReference>
<gene>
    <name evidence="4" type="ORF">L323_12665</name>
</gene>
<dbReference type="InterPro" id="IPR036779">
    <property type="entry name" value="LysM_dom_sf"/>
</dbReference>
<dbReference type="EMBL" id="ATAY01000063">
    <property type="protein sequence ID" value="EPR10482.1"/>
    <property type="molecule type" value="Genomic_DNA"/>
</dbReference>
<dbReference type="SUPFAM" id="SSF54106">
    <property type="entry name" value="LysM domain"/>
    <property type="match status" value="1"/>
</dbReference>
<feature type="compositionally biased region" description="Pro residues" evidence="1">
    <location>
        <begin position="158"/>
        <end position="175"/>
    </location>
</feature>
<keyword evidence="2" id="KW-0732">Signal</keyword>
<feature type="compositionally biased region" description="Low complexity" evidence="1">
    <location>
        <begin position="176"/>
        <end position="212"/>
    </location>
</feature>
<dbReference type="PANTHER" id="PTHR34700">
    <property type="entry name" value="POTASSIUM BINDING PROTEIN KBP"/>
    <property type="match status" value="1"/>
</dbReference>
<dbReference type="PROSITE" id="PS51782">
    <property type="entry name" value="LYSM"/>
    <property type="match status" value="2"/>
</dbReference>
<accession>U4QZQ2</accession>
<evidence type="ECO:0000313" key="5">
    <source>
        <dbReference type="Proteomes" id="UP000016860"/>
    </source>
</evidence>
<feature type="signal peptide" evidence="2">
    <location>
        <begin position="1"/>
        <end position="27"/>
    </location>
</feature>
<dbReference type="OrthoDB" id="9800780at2"/>
<name>U4QZQ2_9FIRM</name>
<dbReference type="CDD" id="cd00118">
    <property type="entry name" value="LysM"/>
    <property type="match status" value="2"/>
</dbReference>
<protein>
    <submittedName>
        <fullName evidence="4">Peptidoglycan-binding protein LysM</fullName>
    </submittedName>
</protein>
<evidence type="ECO:0000256" key="1">
    <source>
        <dbReference type="SAM" id="MobiDB-lite"/>
    </source>
</evidence>
<feature type="domain" description="LysM" evidence="3">
    <location>
        <begin position="280"/>
        <end position="329"/>
    </location>
</feature>
<organism evidence="4 5">
    <name type="scientific">Ruminiclostridium papyrosolvens C7</name>
    <dbReference type="NCBI Taxonomy" id="1330534"/>
    <lineage>
        <taxon>Bacteria</taxon>
        <taxon>Bacillati</taxon>
        <taxon>Bacillota</taxon>
        <taxon>Clostridia</taxon>
        <taxon>Eubacteriales</taxon>
        <taxon>Oscillospiraceae</taxon>
        <taxon>Ruminiclostridium</taxon>
    </lineage>
</organism>
<proteinExistence type="predicted"/>
<feature type="region of interest" description="Disordered" evidence="1">
    <location>
        <begin position="152"/>
        <end position="215"/>
    </location>
</feature>
<dbReference type="InterPro" id="IPR018392">
    <property type="entry name" value="LysM"/>
</dbReference>
<dbReference type="PANTHER" id="PTHR34700:SF4">
    <property type="entry name" value="PHAGE-LIKE ELEMENT PBSX PROTEIN XKDP"/>
    <property type="match status" value="1"/>
</dbReference>
<dbReference type="AlphaFoldDB" id="U4QZQ2"/>